<dbReference type="InterPro" id="IPR007648">
    <property type="entry name" value="ATPase_inhibitor_mt"/>
</dbReference>
<dbReference type="EMBL" id="MCGN01000002">
    <property type="protein sequence ID" value="ORZ00533.1"/>
    <property type="molecule type" value="Genomic_DNA"/>
</dbReference>
<reference evidence="7 8" key="1">
    <citation type="submission" date="2016-07" db="EMBL/GenBank/DDBJ databases">
        <title>Pervasive Adenine N6-methylation of Active Genes in Fungi.</title>
        <authorList>
            <consortium name="DOE Joint Genome Institute"/>
            <person name="Mondo S.J."/>
            <person name="Dannebaum R.O."/>
            <person name="Kuo R.C."/>
            <person name="Labutti K."/>
            <person name="Haridas S."/>
            <person name="Kuo A."/>
            <person name="Salamov A."/>
            <person name="Ahrendt S.R."/>
            <person name="Lipzen A."/>
            <person name="Sullivan W."/>
            <person name="Andreopoulos W.B."/>
            <person name="Clum A."/>
            <person name="Lindquist E."/>
            <person name="Daum C."/>
            <person name="Ramamoorthy G.K."/>
            <person name="Gryganskyi A."/>
            <person name="Culley D."/>
            <person name="Magnuson J.K."/>
            <person name="James T.Y."/>
            <person name="O'Malley M.A."/>
            <person name="Stajich J.E."/>
            <person name="Spatafora J.W."/>
            <person name="Visel A."/>
            <person name="Grigoriev I.V."/>
        </authorList>
    </citation>
    <scope>NUCLEOTIDE SEQUENCE [LARGE SCALE GENOMIC DNA]</scope>
    <source>
        <strain evidence="7 8">NRRL 2496</strain>
    </source>
</reference>
<dbReference type="GO" id="GO:0005739">
    <property type="term" value="C:mitochondrion"/>
    <property type="evidence" value="ECO:0007669"/>
    <property type="project" value="UniProtKB-SubCell"/>
</dbReference>
<dbReference type="InParanoid" id="A0A1X2HMA3"/>
<evidence type="ECO:0000256" key="6">
    <source>
        <dbReference type="SAM" id="MobiDB-lite"/>
    </source>
</evidence>
<gene>
    <name evidence="7" type="ORF">BCR43DRAFT_511528</name>
</gene>
<proteinExistence type="inferred from homology"/>
<feature type="compositionally biased region" description="Basic and acidic residues" evidence="6">
    <location>
        <begin position="18"/>
        <end position="31"/>
    </location>
</feature>
<dbReference type="STRING" id="13706.A0A1X2HMA3"/>
<dbReference type="OrthoDB" id="5532350at2759"/>
<protein>
    <recommendedName>
        <fullName evidence="4">ATPase inhibitor, mitochondrial</fullName>
    </recommendedName>
</protein>
<dbReference type="OMA" id="HMTSIAR"/>
<keyword evidence="5" id="KW-0175">Coiled coil</keyword>
<evidence type="ECO:0000256" key="5">
    <source>
        <dbReference type="SAM" id="Coils"/>
    </source>
</evidence>
<evidence type="ECO:0000313" key="7">
    <source>
        <dbReference type="EMBL" id="ORZ00533.1"/>
    </source>
</evidence>
<comment type="subcellular location">
    <subcellularLocation>
        <location evidence="1">Mitochondrion</location>
    </subcellularLocation>
</comment>
<feature type="region of interest" description="Disordered" evidence="6">
    <location>
        <begin position="1"/>
        <end position="31"/>
    </location>
</feature>
<name>A0A1X2HMA3_SYNRA</name>
<evidence type="ECO:0000256" key="1">
    <source>
        <dbReference type="ARBA" id="ARBA00004173"/>
    </source>
</evidence>
<evidence type="ECO:0000256" key="3">
    <source>
        <dbReference type="ARBA" id="ARBA00023128"/>
    </source>
</evidence>
<evidence type="ECO:0000313" key="8">
    <source>
        <dbReference type="Proteomes" id="UP000242180"/>
    </source>
</evidence>
<dbReference type="GO" id="GO:0042030">
    <property type="term" value="F:ATPase inhibitor activity"/>
    <property type="evidence" value="ECO:0007669"/>
    <property type="project" value="InterPro"/>
</dbReference>
<comment type="function">
    <text evidence="4">Inhibits the enzyme activity of ATPase.</text>
</comment>
<evidence type="ECO:0000256" key="2">
    <source>
        <dbReference type="ARBA" id="ARBA00010901"/>
    </source>
</evidence>
<dbReference type="Pfam" id="PF04568">
    <property type="entry name" value="IATP"/>
    <property type="match status" value="1"/>
</dbReference>
<dbReference type="AlphaFoldDB" id="A0A1X2HMA3"/>
<comment type="caution">
    <text evidence="7">The sequence shown here is derived from an EMBL/GenBank/DDBJ whole genome shotgun (WGS) entry which is preliminary data.</text>
</comment>
<evidence type="ECO:0000256" key="4">
    <source>
        <dbReference type="RuleBase" id="RU368087"/>
    </source>
</evidence>
<keyword evidence="8" id="KW-1185">Reference proteome</keyword>
<accession>A0A1X2HMA3</accession>
<organism evidence="7 8">
    <name type="scientific">Syncephalastrum racemosum</name>
    <name type="common">Filamentous fungus</name>
    <dbReference type="NCBI Taxonomy" id="13706"/>
    <lineage>
        <taxon>Eukaryota</taxon>
        <taxon>Fungi</taxon>
        <taxon>Fungi incertae sedis</taxon>
        <taxon>Mucoromycota</taxon>
        <taxon>Mucoromycotina</taxon>
        <taxon>Mucoromycetes</taxon>
        <taxon>Mucorales</taxon>
        <taxon>Syncephalastraceae</taxon>
        <taxon>Syncephalastrum</taxon>
    </lineage>
</organism>
<keyword evidence="3" id="KW-0496">Mitochondrion</keyword>
<dbReference type="Proteomes" id="UP000242180">
    <property type="component" value="Unassembled WGS sequence"/>
</dbReference>
<sequence length="69" mass="7730">MYSSAGKEGDISAARGGFGDKEKAVENQWARQHDADKIKQLQERLAEQEKANKTLAEDVAQLKQQIKKD</sequence>
<comment type="similarity">
    <text evidence="2 4">Belongs to the ATPase inhibitor family.</text>
</comment>
<dbReference type="Gene3D" id="1.20.5.500">
    <property type="entry name" value="Single helix bin"/>
    <property type="match status" value="1"/>
</dbReference>
<feature type="coiled-coil region" evidence="5">
    <location>
        <begin position="31"/>
        <end position="65"/>
    </location>
</feature>